<gene>
    <name evidence="6" type="primary">S100A16</name>
</gene>
<dbReference type="GeneTree" id="ENSGT00390000000920"/>
<dbReference type="PROSITE" id="PS50222">
    <property type="entry name" value="EF_HAND_2"/>
    <property type="match status" value="1"/>
</dbReference>
<evidence type="ECO:0000256" key="4">
    <source>
        <dbReference type="SAM" id="MobiDB-lite"/>
    </source>
</evidence>
<dbReference type="InterPro" id="IPR018247">
    <property type="entry name" value="EF_Hand_1_Ca_BS"/>
</dbReference>
<dbReference type="PROSITE" id="PS00303">
    <property type="entry name" value="S100_CABP"/>
    <property type="match status" value="1"/>
</dbReference>
<dbReference type="SUPFAM" id="SSF47473">
    <property type="entry name" value="EF-hand"/>
    <property type="match status" value="1"/>
</dbReference>
<dbReference type="PANTHER" id="PTHR11639:SF76">
    <property type="entry name" value="PROTEIN S100-A16"/>
    <property type="match status" value="1"/>
</dbReference>
<dbReference type="SMART" id="SM01394">
    <property type="entry name" value="S_100"/>
    <property type="match status" value="1"/>
</dbReference>
<reference evidence="6" key="2">
    <citation type="submission" date="2025-08" db="UniProtKB">
        <authorList>
            <consortium name="Ensembl"/>
        </authorList>
    </citation>
    <scope>IDENTIFICATION</scope>
    <source>
        <strain evidence="6">broiler</strain>
    </source>
</reference>
<evidence type="ECO:0000256" key="3">
    <source>
        <dbReference type="ARBA" id="ARBA00022837"/>
    </source>
</evidence>
<feature type="region of interest" description="Disordered" evidence="4">
    <location>
        <begin position="1"/>
        <end position="27"/>
    </location>
</feature>
<feature type="domain" description="EF-hand" evidence="5">
    <location>
        <begin position="244"/>
        <end position="279"/>
    </location>
</feature>
<keyword evidence="3" id="KW-0106">Calcium</keyword>
<dbReference type="InterPro" id="IPR001751">
    <property type="entry name" value="S100/CaBP7/8-like_CS"/>
</dbReference>
<dbReference type="Ensembl" id="ENSGALT00010068853.1">
    <property type="protein sequence ID" value="ENSGALP00010042295.1"/>
    <property type="gene ID" value="ENSGALG00010028427.1"/>
</dbReference>
<dbReference type="AlphaFoldDB" id="A0A8V1A8L3"/>
<dbReference type="InterPro" id="IPR002048">
    <property type="entry name" value="EF_hand_dom"/>
</dbReference>
<dbReference type="InterPro" id="IPR013787">
    <property type="entry name" value="S100_Ca-bd_sub"/>
</dbReference>
<accession>A0A8V1A8L3</accession>
<evidence type="ECO:0000256" key="1">
    <source>
        <dbReference type="ARBA" id="ARBA00007323"/>
    </source>
</evidence>
<evidence type="ECO:0000313" key="6">
    <source>
        <dbReference type="Ensembl" id="ENSGALP00010042295.1"/>
    </source>
</evidence>
<dbReference type="PROSITE" id="PS00018">
    <property type="entry name" value="EF_HAND_1"/>
    <property type="match status" value="1"/>
</dbReference>
<dbReference type="Gene3D" id="1.10.238.10">
    <property type="entry name" value="EF-hand"/>
    <property type="match status" value="1"/>
</dbReference>
<dbReference type="Pfam" id="PF01023">
    <property type="entry name" value="S_100"/>
    <property type="match status" value="1"/>
</dbReference>
<reference evidence="6" key="1">
    <citation type="submission" date="2020-11" db="EMBL/GenBank/DDBJ databases">
        <title>Gallus gallus (Chicken) genome, bGalGal1, GRCg7b, maternal haplotype autosomes + Z &amp; W.</title>
        <authorList>
            <person name="Warren W."/>
            <person name="Formenti G."/>
            <person name="Fedrigo O."/>
            <person name="Haase B."/>
            <person name="Mountcastle J."/>
            <person name="Balacco J."/>
            <person name="Tracey A."/>
            <person name="Schneider V."/>
            <person name="Okimoto R."/>
            <person name="Cheng H."/>
            <person name="Hawken R."/>
            <person name="Howe K."/>
            <person name="Jarvis E.D."/>
        </authorList>
    </citation>
    <scope>NUCLEOTIDE SEQUENCE [LARGE SCALE GENOMIC DNA]</scope>
    <source>
        <strain evidence="6">Broiler</strain>
    </source>
</reference>
<comment type="similarity">
    <text evidence="1">Belongs to the S-100 family.</text>
</comment>
<dbReference type="InterPro" id="IPR011992">
    <property type="entry name" value="EF-hand-dom_pair"/>
</dbReference>
<evidence type="ECO:0000259" key="5">
    <source>
        <dbReference type="PROSITE" id="PS50222"/>
    </source>
</evidence>
<keyword evidence="2" id="KW-0479">Metal-binding</keyword>
<dbReference type="FunCoup" id="A0A8V1A8L3">
    <property type="interactions" value="379"/>
</dbReference>
<reference evidence="6" key="3">
    <citation type="submission" date="2025-09" db="UniProtKB">
        <authorList>
            <consortium name="Ensembl"/>
        </authorList>
    </citation>
    <scope>IDENTIFICATION</scope>
    <source>
        <strain evidence="6">broiler</strain>
    </source>
</reference>
<organism evidence="6 7">
    <name type="scientific">Gallus gallus</name>
    <name type="common">Chicken</name>
    <dbReference type="NCBI Taxonomy" id="9031"/>
    <lineage>
        <taxon>Eukaryota</taxon>
        <taxon>Metazoa</taxon>
        <taxon>Chordata</taxon>
        <taxon>Craniata</taxon>
        <taxon>Vertebrata</taxon>
        <taxon>Euteleostomi</taxon>
        <taxon>Archelosauria</taxon>
        <taxon>Archosauria</taxon>
        <taxon>Dinosauria</taxon>
        <taxon>Saurischia</taxon>
        <taxon>Theropoda</taxon>
        <taxon>Coelurosauria</taxon>
        <taxon>Aves</taxon>
        <taxon>Neognathae</taxon>
        <taxon>Galloanserae</taxon>
        <taxon>Galliformes</taxon>
        <taxon>Phasianidae</taxon>
        <taxon>Phasianinae</taxon>
        <taxon>Gallus</taxon>
    </lineage>
</organism>
<dbReference type="PANTHER" id="PTHR11639">
    <property type="entry name" value="S100 CALCIUM-BINDING PROTEIN"/>
    <property type="match status" value="1"/>
</dbReference>
<evidence type="ECO:0000256" key="2">
    <source>
        <dbReference type="ARBA" id="ARBA00022723"/>
    </source>
</evidence>
<dbReference type="Proteomes" id="UP000000539">
    <property type="component" value="Chromosome 25"/>
</dbReference>
<evidence type="ECO:0000313" key="7">
    <source>
        <dbReference type="Proteomes" id="UP000000539"/>
    </source>
</evidence>
<name>A0A8V1A8L3_CHICK</name>
<protein>
    <submittedName>
        <fullName evidence="6">S100 calcium binding protein A16</fullName>
    </submittedName>
</protein>
<proteinExistence type="inferred from homology"/>
<sequence>MGSGLRAGVTGRGRKRGEERRGGGGRKVGTCAPQCCCRLWVGDTRPRGAHSTIESILFVAQRGYSVPTHGVGAGGIQQLCTHGRGRAARILPPLGRAVLPSLPRWPFASEPLAAEGNSAWRQCCPPPRASCTLLASTFGSLIPAASSARGFRSSFAAKQCPNGGDPETLGEIFCTSVGPAALPASVNVGAMAEGTELEWAVQVLVNNFDKYSSRCCCRKPRRISKKDFRKMLSRELNHMLTDTGNRRAADKLICDLDENKDGRISFEEYWTLIGGIASPIAHIIRQQEQSVKLTK</sequence>
<keyword evidence="7" id="KW-1185">Reference proteome</keyword>
<dbReference type="GO" id="GO:0005509">
    <property type="term" value="F:calcium ion binding"/>
    <property type="evidence" value="ECO:0007669"/>
    <property type="project" value="InterPro"/>
</dbReference>